<proteinExistence type="predicted"/>
<evidence type="ECO:0000313" key="3">
    <source>
        <dbReference type="Proteomes" id="UP000219612"/>
    </source>
</evidence>
<evidence type="ECO:0000256" key="1">
    <source>
        <dbReference type="SAM" id="MobiDB-lite"/>
    </source>
</evidence>
<sequence length="86" mass="9574">MQPEKITQTEYATELNRLHTRREELEEAESTLVSHDHGGGLPHDQQNRLERVRGELADVLQQIGDLKDRFADNGGATPDPDGALGE</sequence>
<reference evidence="3" key="1">
    <citation type="submission" date="2017-09" db="EMBL/GenBank/DDBJ databases">
        <authorList>
            <person name="Varghese N."/>
            <person name="Submissions S."/>
        </authorList>
    </citation>
    <scope>NUCLEOTIDE SEQUENCE [LARGE SCALE GENOMIC DNA]</scope>
    <source>
        <strain evidence="3">CGMCC 4.6857</strain>
    </source>
</reference>
<name>A0A285IC79_9ACTN</name>
<dbReference type="EMBL" id="OBDY01000007">
    <property type="protein sequence ID" value="SNY45572.1"/>
    <property type="molecule type" value="Genomic_DNA"/>
</dbReference>
<feature type="region of interest" description="Disordered" evidence="1">
    <location>
        <begin position="1"/>
        <end position="45"/>
    </location>
</feature>
<evidence type="ECO:0000313" key="2">
    <source>
        <dbReference type="EMBL" id="SNY45572.1"/>
    </source>
</evidence>
<accession>A0A285IC79</accession>
<organism evidence="2 3">
    <name type="scientific">Paractinoplanes atraurantiacus</name>
    <dbReference type="NCBI Taxonomy" id="1036182"/>
    <lineage>
        <taxon>Bacteria</taxon>
        <taxon>Bacillati</taxon>
        <taxon>Actinomycetota</taxon>
        <taxon>Actinomycetes</taxon>
        <taxon>Micromonosporales</taxon>
        <taxon>Micromonosporaceae</taxon>
        <taxon>Paractinoplanes</taxon>
    </lineage>
</organism>
<dbReference type="AlphaFoldDB" id="A0A285IC79"/>
<protein>
    <submittedName>
        <fullName evidence="2">Uncharacterized protein</fullName>
    </submittedName>
</protein>
<keyword evidence="3" id="KW-1185">Reference proteome</keyword>
<gene>
    <name evidence="2" type="ORF">SAMN05421748_107252</name>
</gene>
<feature type="compositionally biased region" description="Polar residues" evidence="1">
    <location>
        <begin position="1"/>
        <end position="11"/>
    </location>
</feature>
<dbReference type="Proteomes" id="UP000219612">
    <property type="component" value="Unassembled WGS sequence"/>
</dbReference>
<dbReference type="OrthoDB" id="3297953at2"/>
<dbReference type="RefSeq" id="WP_097321422.1">
    <property type="nucleotide sequence ID" value="NZ_OBDY01000007.1"/>
</dbReference>